<feature type="region of interest" description="Disordered" evidence="1">
    <location>
        <begin position="1"/>
        <end position="65"/>
    </location>
</feature>
<evidence type="ECO:0000256" key="2">
    <source>
        <dbReference type="SAM" id="Phobius"/>
    </source>
</evidence>
<dbReference type="Proteomes" id="UP000259636">
    <property type="component" value="Chromosome"/>
</dbReference>
<feature type="transmembrane region" description="Helical" evidence="2">
    <location>
        <begin position="71"/>
        <end position="90"/>
    </location>
</feature>
<protein>
    <recommendedName>
        <fullName evidence="5">Flagellar basal body protein FliL</fullName>
    </recommendedName>
</protein>
<dbReference type="EMBL" id="CP031742">
    <property type="protein sequence ID" value="AXQ56057.1"/>
    <property type="molecule type" value="Genomic_DNA"/>
</dbReference>
<reference evidence="3 4" key="1">
    <citation type="submission" date="2018-08" db="EMBL/GenBank/DDBJ databases">
        <authorList>
            <person name="Ferrada E.E."/>
            <person name="Latorre B.A."/>
        </authorList>
    </citation>
    <scope>NUCLEOTIDE SEQUENCE [LARGE SCALE GENOMIC DNA]</scope>
    <source>
        <strain evidence="3 4">VK-A60T</strain>
    </source>
</reference>
<dbReference type="GeneID" id="300115777"/>
<keyword evidence="2" id="KW-0472">Membrane</keyword>
<name>A0A385DEF6_9ACTN</name>
<feature type="compositionally biased region" description="Low complexity" evidence="1">
    <location>
        <begin position="9"/>
        <end position="59"/>
    </location>
</feature>
<evidence type="ECO:0008006" key="5">
    <source>
        <dbReference type="Google" id="ProtNLM"/>
    </source>
</evidence>
<dbReference type="KEGG" id="sky:D0C37_16525"/>
<dbReference type="SUPFAM" id="SSF81995">
    <property type="entry name" value="beta-sandwich domain of Sec23/24"/>
    <property type="match status" value="1"/>
</dbReference>
<evidence type="ECO:0000313" key="4">
    <source>
        <dbReference type="Proteomes" id="UP000259636"/>
    </source>
</evidence>
<keyword evidence="2" id="KW-0812">Transmembrane</keyword>
<gene>
    <name evidence="3" type="ORF">D0C37_16525</name>
</gene>
<organism evidence="3 4">
    <name type="scientific">Streptomyces koyangensis</name>
    <dbReference type="NCBI Taxonomy" id="188770"/>
    <lineage>
        <taxon>Bacteria</taxon>
        <taxon>Bacillati</taxon>
        <taxon>Actinomycetota</taxon>
        <taxon>Actinomycetes</taxon>
        <taxon>Kitasatosporales</taxon>
        <taxon>Streptomycetaceae</taxon>
        <taxon>Streptomyces</taxon>
        <taxon>Streptomyces aurantiacus group</taxon>
    </lineage>
</organism>
<evidence type="ECO:0000256" key="1">
    <source>
        <dbReference type="SAM" id="MobiDB-lite"/>
    </source>
</evidence>
<proteinExistence type="predicted"/>
<keyword evidence="2" id="KW-1133">Transmembrane helix</keyword>
<evidence type="ECO:0000313" key="3">
    <source>
        <dbReference type="EMBL" id="AXQ56057.1"/>
    </source>
</evidence>
<sequence>MTTPPPQGQNPYGQQPPQGQNPYSQPQQPGQPQQGVPPQGQPQGFPQQGPYAAPGMPGAAPEPPAKNKKNILRIVGAVIALAVIGGGWWASQSDPAAAKAGDCVERGNDDDNNPELKIVECNSDTAEYKVLAKIEGKFIGKTAQSKCEDQAEGFNYAYTQTQGSDSFLLCLDDA</sequence>
<dbReference type="RefSeq" id="WP_117349683.1">
    <property type="nucleotide sequence ID" value="NZ_CP031742.1"/>
</dbReference>
<accession>A0A385DEF6</accession>
<dbReference type="AlphaFoldDB" id="A0A385DEF6"/>